<dbReference type="InterPro" id="IPR008928">
    <property type="entry name" value="6-hairpin_glycosidase_sf"/>
</dbReference>
<comment type="caution">
    <text evidence="8">The sequence shown here is derived from an EMBL/GenBank/DDBJ whole genome shotgun (WGS) entry which is preliminary data.</text>
</comment>
<keyword evidence="9" id="KW-1185">Reference proteome</keyword>
<evidence type="ECO:0000256" key="1">
    <source>
        <dbReference type="ARBA" id="ARBA00001445"/>
    </source>
</evidence>
<dbReference type="InterPro" id="IPR016007">
    <property type="entry name" value="Alpha_rhamnosid"/>
</dbReference>
<dbReference type="OrthoDB" id="9761045at2"/>
<dbReference type="Pfam" id="PF08531">
    <property type="entry name" value="Bac_rhamnosid_N"/>
    <property type="match status" value="1"/>
</dbReference>
<dbReference type="InterPro" id="IPR008902">
    <property type="entry name" value="Rhamnosid_concanavalin"/>
</dbReference>
<feature type="domain" description="Alpha-L-rhamnosidase six-hairpin glycosidase" evidence="6">
    <location>
        <begin position="436"/>
        <end position="793"/>
    </location>
</feature>
<dbReference type="PANTHER" id="PTHR33307">
    <property type="entry name" value="ALPHA-RHAMNOSIDASE (EUROFUNG)"/>
    <property type="match status" value="1"/>
</dbReference>
<evidence type="ECO:0000256" key="3">
    <source>
        <dbReference type="ARBA" id="ARBA00022801"/>
    </source>
</evidence>
<evidence type="ECO:0000259" key="7">
    <source>
        <dbReference type="Pfam" id="PF17390"/>
    </source>
</evidence>
<dbReference type="InterPro" id="IPR035396">
    <property type="entry name" value="Bac_rhamnosid6H"/>
</dbReference>
<sequence length="904" mass="103325">MAFRPERLRVEYLENPLGMDELRPRLGWTLEASGRGTRQTAYRILVATELSLLDAEEGHAWDTGKVASEQSEHVEYAGAELQSRQRYYWKVKIWNQNDESSDWSYGGWSMGLLSRDEWKGKWIGLKSDIVPNKEIQKPSVYLRKTFNVSKPVKRATMHATALGLYVCHINGRKVGEYVFSPEFTDYNTRVYYQTFDVTGILRQGGNGIGLTLGQGWYAGYVGLYDFQKYGTDPFALMQLNVEYEDGSSSYVATDESWKASFGPIVSSDLIMGEVYDARLELPGWNEFGYEATGWLDPSVNFDYKGYLNAQCGPDIKVTMNVKPQKITRVAPRKYIVDMGQNMVGRVIAKLPANAEWGDRMTIRHGEVLTREGELYTDNLRNTKQLDVYIANGSGDETYAPTFTFHGFRFVEFDGYPGELTEECLVGEVIHSAMDVTGQIETSDEMVNRLFSNIFWTQRGNFLSVPTDCPQRDERAGWMGDAQIYSFTASFNMEVASFFKKWMIDVEDAQKPTGAFTDVSPHLPYSTISAYPLVGSSGWADAGVVIPWNMYWIYGDKRILERHYEAMSRWIRYNRMLYPRHIRWNKPQYGDWLSIPAADQTDEQHGTTRYSAFSTTPFEVFGTAYYAYVAGMMRDIAGVLGKLEDERQYAELHEEIRATFNREFVGEDARISGNTQTAYAMALFMDLLPEDKREQAARHLVSRIEIEDWHITTGIHGIRFLLPVLSEYGYDDVAYRLLQQDTYPSWMYTIHEGATTIWERWDGWTEEKGFQNTLMNSFNHYALGSVGEWMYRYMGGIHPAEPGYKKIVIQPRINERLRKADVHYRCIKGLIESAWEVTDRGELEMCVTIPPNASGEVVIPLKFGATVTESGVPAEQADGVALLRRDEENAAYLCQPGTYRFTVST</sequence>
<dbReference type="RefSeq" id="WP_116065016.1">
    <property type="nucleotide sequence ID" value="NZ_QRDZ01000040.1"/>
</dbReference>
<dbReference type="Proteomes" id="UP000256977">
    <property type="component" value="Unassembled WGS sequence"/>
</dbReference>
<proteinExistence type="predicted"/>
<dbReference type="PANTHER" id="PTHR33307:SF6">
    <property type="entry name" value="ALPHA-RHAMNOSIDASE (EUROFUNG)-RELATED"/>
    <property type="match status" value="1"/>
</dbReference>
<dbReference type="GO" id="GO:0005975">
    <property type="term" value="P:carbohydrate metabolic process"/>
    <property type="evidence" value="ECO:0007669"/>
    <property type="project" value="InterPro"/>
</dbReference>
<feature type="domain" description="Alpha-L-rhamnosidase C-terminal" evidence="7">
    <location>
        <begin position="795"/>
        <end position="868"/>
    </location>
</feature>
<organism evidence="8 9">
    <name type="scientific">Cohnella phaseoli</name>
    <dbReference type="NCBI Taxonomy" id="456490"/>
    <lineage>
        <taxon>Bacteria</taxon>
        <taxon>Bacillati</taxon>
        <taxon>Bacillota</taxon>
        <taxon>Bacilli</taxon>
        <taxon>Bacillales</taxon>
        <taxon>Paenibacillaceae</taxon>
        <taxon>Cohnella</taxon>
    </lineage>
</organism>
<evidence type="ECO:0000313" key="8">
    <source>
        <dbReference type="EMBL" id="RED56216.1"/>
    </source>
</evidence>
<dbReference type="Pfam" id="PF17389">
    <property type="entry name" value="Bac_rhamnosid6H"/>
    <property type="match status" value="1"/>
</dbReference>
<dbReference type="InterPro" id="IPR013737">
    <property type="entry name" value="Bac_rhamnosid_N"/>
</dbReference>
<dbReference type="Pfam" id="PF17390">
    <property type="entry name" value="Bac_rhamnosid_C"/>
    <property type="match status" value="1"/>
</dbReference>
<dbReference type="InterPro" id="IPR035398">
    <property type="entry name" value="Bac_rhamnosid_C"/>
</dbReference>
<dbReference type="PIRSF" id="PIRSF010631">
    <property type="entry name" value="A-rhamnsds"/>
    <property type="match status" value="1"/>
</dbReference>
<evidence type="ECO:0000256" key="2">
    <source>
        <dbReference type="ARBA" id="ARBA00012652"/>
    </source>
</evidence>
<dbReference type="GO" id="GO:0030596">
    <property type="term" value="F:alpha-L-rhamnosidase activity"/>
    <property type="evidence" value="ECO:0007669"/>
    <property type="project" value="UniProtKB-EC"/>
</dbReference>
<dbReference type="Gene3D" id="2.60.40.10">
    <property type="entry name" value="Immunoglobulins"/>
    <property type="match status" value="1"/>
</dbReference>
<evidence type="ECO:0000313" key="9">
    <source>
        <dbReference type="Proteomes" id="UP000256977"/>
    </source>
</evidence>
<evidence type="ECO:0000259" key="6">
    <source>
        <dbReference type="Pfam" id="PF17389"/>
    </source>
</evidence>
<dbReference type="Pfam" id="PF05592">
    <property type="entry name" value="Bac_rhamnosid"/>
    <property type="match status" value="1"/>
</dbReference>
<gene>
    <name evidence="8" type="ORF">DFP98_14056</name>
</gene>
<name>A0A3D9I4W0_9BACL</name>
<dbReference type="EC" id="3.2.1.40" evidence="2"/>
<accession>A0A3D9I4W0</accession>
<dbReference type="Gene3D" id="2.60.120.260">
    <property type="entry name" value="Galactose-binding domain-like"/>
    <property type="match status" value="2"/>
</dbReference>
<dbReference type="Gene3D" id="1.50.10.10">
    <property type="match status" value="1"/>
</dbReference>
<reference evidence="8 9" key="1">
    <citation type="submission" date="2018-07" db="EMBL/GenBank/DDBJ databases">
        <title>Genomic Encyclopedia of Type Strains, Phase III (KMG-III): the genomes of soil and plant-associated and newly described type strains.</title>
        <authorList>
            <person name="Whitman W."/>
        </authorList>
    </citation>
    <scope>NUCLEOTIDE SEQUENCE [LARGE SCALE GENOMIC DNA]</scope>
    <source>
        <strain evidence="8 9">CECT 7287</strain>
    </source>
</reference>
<evidence type="ECO:0000259" key="5">
    <source>
        <dbReference type="Pfam" id="PF08531"/>
    </source>
</evidence>
<dbReference type="SUPFAM" id="SSF48208">
    <property type="entry name" value="Six-hairpin glycosidases"/>
    <property type="match status" value="1"/>
</dbReference>
<keyword evidence="3" id="KW-0378">Hydrolase</keyword>
<protein>
    <recommendedName>
        <fullName evidence="2">alpha-L-rhamnosidase</fullName>
        <ecNumber evidence="2">3.2.1.40</ecNumber>
    </recommendedName>
</protein>
<evidence type="ECO:0000259" key="4">
    <source>
        <dbReference type="Pfam" id="PF05592"/>
    </source>
</evidence>
<feature type="domain" description="Alpha-L-rhamnosidase concanavalin-like" evidence="4">
    <location>
        <begin position="328"/>
        <end position="430"/>
    </location>
</feature>
<dbReference type="InterPro" id="IPR012341">
    <property type="entry name" value="6hp_glycosidase-like_sf"/>
</dbReference>
<dbReference type="EMBL" id="QRDZ01000040">
    <property type="protein sequence ID" value="RED56216.1"/>
    <property type="molecule type" value="Genomic_DNA"/>
</dbReference>
<feature type="domain" description="Bacterial alpha-L-rhamnosidase N-terminal" evidence="5">
    <location>
        <begin position="150"/>
        <end position="318"/>
    </location>
</feature>
<dbReference type="Pfam" id="PF25788">
    <property type="entry name" value="Ig_Rha78A_N"/>
    <property type="match status" value="1"/>
</dbReference>
<comment type="catalytic activity">
    <reaction evidence="1">
        <text>Hydrolysis of terminal non-reducing alpha-L-rhamnose residues in alpha-L-rhamnosides.</text>
        <dbReference type="EC" id="3.2.1.40"/>
    </reaction>
</comment>
<dbReference type="AlphaFoldDB" id="A0A3D9I4W0"/>
<dbReference type="Gene3D" id="2.60.420.10">
    <property type="entry name" value="Maltose phosphorylase, domain 3"/>
    <property type="match status" value="1"/>
</dbReference>
<dbReference type="InterPro" id="IPR013783">
    <property type="entry name" value="Ig-like_fold"/>
</dbReference>